<accession>A0ACB8XZC3</accession>
<gene>
    <name evidence="1" type="ORF">L1987_84954</name>
</gene>
<proteinExistence type="predicted"/>
<reference evidence="1 2" key="2">
    <citation type="journal article" date="2022" name="Mol. Ecol. Resour.">
        <title>The genomes of chicory, endive, great burdock and yacon provide insights into Asteraceae paleo-polyploidization history and plant inulin production.</title>
        <authorList>
            <person name="Fan W."/>
            <person name="Wang S."/>
            <person name="Wang H."/>
            <person name="Wang A."/>
            <person name="Jiang F."/>
            <person name="Liu H."/>
            <person name="Zhao H."/>
            <person name="Xu D."/>
            <person name="Zhang Y."/>
        </authorList>
    </citation>
    <scope>NUCLEOTIDE SEQUENCE [LARGE SCALE GENOMIC DNA]</scope>
    <source>
        <strain evidence="2">cv. Yunnan</strain>
        <tissue evidence="1">Leaves</tissue>
    </source>
</reference>
<organism evidence="1 2">
    <name type="scientific">Smallanthus sonchifolius</name>
    <dbReference type="NCBI Taxonomy" id="185202"/>
    <lineage>
        <taxon>Eukaryota</taxon>
        <taxon>Viridiplantae</taxon>
        <taxon>Streptophyta</taxon>
        <taxon>Embryophyta</taxon>
        <taxon>Tracheophyta</taxon>
        <taxon>Spermatophyta</taxon>
        <taxon>Magnoliopsida</taxon>
        <taxon>eudicotyledons</taxon>
        <taxon>Gunneridae</taxon>
        <taxon>Pentapetalae</taxon>
        <taxon>asterids</taxon>
        <taxon>campanulids</taxon>
        <taxon>Asterales</taxon>
        <taxon>Asteraceae</taxon>
        <taxon>Asteroideae</taxon>
        <taxon>Heliantheae alliance</taxon>
        <taxon>Millerieae</taxon>
        <taxon>Smallanthus</taxon>
    </lineage>
</organism>
<sequence length="334" mass="37147">MFCKSHDKKKEFDANNSKISLNAHADEIIKFGRKDLQPKLEETTTLHEDTQEQEDEDEQEENKHDEEEQDEDKIEEEKDDRGGGGDDKIEEEKDDGGGGGDDEIDENEQEKSNMEIDRDEVDIIDEDKETEESSEEKGNEEKDDQSQTENEVDHDEDGSTEHTNEAREEHYKADDASSAVITHNPGNEIKNQTLDDNSSANVGLVENGENENGSIIQEKDSESMNATSAGDFHENGPPPNTTTTSTGHPFDSNATVTEITQGFSKLTENSEMLKSNESTGDENSSDQSISENLETNNEDSSDPTHLEEKEVRNDLETLPDIETEGGNSEDTAAE</sequence>
<dbReference type="Proteomes" id="UP001056120">
    <property type="component" value="Linkage Group LG29"/>
</dbReference>
<name>A0ACB8XZC3_9ASTR</name>
<protein>
    <submittedName>
        <fullName evidence="1">Uncharacterized protein</fullName>
    </submittedName>
</protein>
<comment type="caution">
    <text evidence="1">The sequence shown here is derived from an EMBL/GenBank/DDBJ whole genome shotgun (WGS) entry which is preliminary data.</text>
</comment>
<dbReference type="EMBL" id="CM042046">
    <property type="protein sequence ID" value="KAI3675365.1"/>
    <property type="molecule type" value="Genomic_DNA"/>
</dbReference>
<keyword evidence="2" id="KW-1185">Reference proteome</keyword>
<reference evidence="2" key="1">
    <citation type="journal article" date="2022" name="Mol. Ecol. Resour.">
        <title>The genomes of chicory, endive, great burdock and yacon provide insights into Asteraceae palaeo-polyploidization history and plant inulin production.</title>
        <authorList>
            <person name="Fan W."/>
            <person name="Wang S."/>
            <person name="Wang H."/>
            <person name="Wang A."/>
            <person name="Jiang F."/>
            <person name="Liu H."/>
            <person name="Zhao H."/>
            <person name="Xu D."/>
            <person name="Zhang Y."/>
        </authorList>
    </citation>
    <scope>NUCLEOTIDE SEQUENCE [LARGE SCALE GENOMIC DNA]</scope>
    <source>
        <strain evidence="2">cv. Yunnan</strain>
    </source>
</reference>
<evidence type="ECO:0000313" key="2">
    <source>
        <dbReference type="Proteomes" id="UP001056120"/>
    </source>
</evidence>
<evidence type="ECO:0000313" key="1">
    <source>
        <dbReference type="EMBL" id="KAI3675365.1"/>
    </source>
</evidence>